<protein>
    <submittedName>
        <fullName evidence="1">Uncharacterized protein</fullName>
    </submittedName>
</protein>
<dbReference type="Proteomes" id="UP001153334">
    <property type="component" value="Unassembled WGS sequence"/>
</dbReference>
<name>A0ACC2J1E5_9PEZI</name>
<gene>
    <name evidence="1" type="ORF">ONZ43_g2248</name>
</gene>
<comment type="caution">
    <text evidence="1">The sequence shown here is derived from an EMBL/GenBank/DDBJ whole genome shotgun (WGS) entry which is preliminary data.</text>
</comment>
<dbReference type="EMBL" id="JAPESX010000448">
    <property type="protein sequence ID" value="KAJ8121255.1"/>
    <property type="molecule type" value="Genomic_DNA"/>
</dbReference>
<reference evidence="1" key="1">
    <citation type="submission" date="2022-11" db="EMBL/GenBank/DDBJ databases">
        <title>Genome Sequence of Nemania bipapillata.</title>
        <authorList>
            <person name="Buettner E."/>
        </authorList>
    </citation>
    <scope>NUCLEOTIDE SEQUENCE</scope>
    <source>
        <strain evidence="1">CP14</strain>
    </source>
</reference>
<evidence type="ECO:0000313" key="2">
    <source>
        <dbReference type="Proteomes" id="UP001153334"/>
    </source>
</evidence>
<evidence type="ECO:0000313" key="1">
    <source>
        <dbReference type="EMBL" id="KAJ8121255.1"/>
    </source>
</evidence>
<sequence>MITYICISLTYIFFYRACKAQGIDRSTLPYVGYFQPYGAYITLVYMIIIEGIFGYTVFIPGRWSVADFFPPYTMAFVTILLYFGWKLYHRTKFVSPLEADLVWEKPQIDAYEAAFTDPPARFRDEIWTLLTRRKKEKENHMGEDIS</sequence>
<keyword evidence="2" id="KW-1185">Reference proteome</keyword>
<organism evidence="1 2">
    <name type="scientific">Nemania bipapillata</name>
    <dbReference type="NCBI Taxonomy" id="110536"/>
    <lineage>
        <taxon>Eukaryota</taxon>
        <taxon>Fungi</taxon>
        <taxon>Dikarya</taxon>
        <taxon>Ascomycota</taxon>
        <taxon>Pezizomycotina</taxon>
        <taxon>Sordariomycetes</taxon>
        <taxon>Xylariomycetidae</taxon>
        <taxon>Xylariales</taxon>
        <taxon>Xylariaceae</taxon>
        <taxon>Nemania</taxon>
    </lineage>
</organism>
<proteinExistence type="predicted"/>
<accession>A0ACC2J1E5</accession>